<evidence type="ECO:0000313" key="3">
    <source>
        <dbReference type="Proteomes" id="UP001498398"/>
    </source>
</evidence>
<accession>A0ABR1K784</accession>
<feature type="signal peptide" evidence="1">
    <location>
        <begin position="1"/>
        <end position="22"/>
    </location>
</feature>
<keyword evidence="3" id="KW-1185">Reference proteome</keyword>
<keyword evidence="1" id="KW-0732">Signal</keyword>
<protein>
    <recommendedName>
        <fullName evidence="4">Secreted protein</fullName>
    </recommendedName>
</protein>
<feature type="chain" id="PRO_5046026735" description="Secreted protein" evidence="1">
    <location>
        <begin position="23"/>
        <end position="125"/>
    </location>
</feature>
<reference evidence="2 3" key="1">
    <citation type="submission" date="2024-01" db="EMBL/GenBank/DDBJ databases">
        <title>A draft genome for the cacao thread blight pathogen Marasmiellus scandens.</title>
        <authorList>
            <person name="Baruah I.K."/>
            <person name="Leung J."/>
            <person name="Bukari Y."/>
            <person name="Amoako-Attah I."/>
            <person name="Meinhardt L.W."/>
            <person name="Bailey B.A."/>
            <person name="Cohen S.P."/>
        </authorList>
    </citation>
    <scope>NUCLEOTIDE SEQUENCE [LARGE SCALE GENOMIC DNA]</scope>
    <source>
        <strain evidence="2 3">GH-19</strain>
    </source>
</reference>
<evidence type="ECO:0008006" key="4">
    <source>
        <dbReference type="Google" id="ProtNLM"/>
    </source>
</evidence>
<organism evidence="2 3">
    <name type="scientific">Marasmiellus scandens</name>
    <dbReference type="NCBI Taxonomy" id="2682957"/>
    <lineage>
        <taxon>Eukaryota</taxon>
        <taxon>Fungi</taxon>
        <taxon>Dikarya</taxon>
        <taxon>Basidiomycota</taxon>
        <taxon>Agaricomycotina</taxon>
        <taxon>Agaricomycetes</taxon>
        <taxon>Agaricomycetidae</taxon>
        <taxon>Agaricales</taxon>
        <taxon>Marasmiineae</taxon>
        <taxon>Omphalotaceae</taxon>
        <taxon>Marasmiellus</taxon>
    </lineage>
</organism>
<gene>
    <name evidence="2" type="ORF">VKT23_000356</name>
</gene>
<sequence>MIIESIISTATYLASFFFLVQADISDAHESGLGSCTPLTTRASLKRPALVDCPQILHRRGLCTQCSLEQPPSGLPRFSRELRKSSLQRPPYNCNVVLFGGAEWSSKLGASNLGKSILIPDPSFRR</sequence>
<dbReference type="EMBL" id="JBANRG010000001">
    <property type="protein sequence ID" value="KAK7472235.1"/>
    <property type="molecule type" value="Genomic_DNA"/>
</dbReference>
<dbReference type="Proteomes" id="UP001498398">
    <property type="component" value="Unassembled WGS sequence"/>
</dbReference>
<name>A0ABR1K784_9AGAR</name>
<evidence type="ECO:0000256" key="1">
    <source>
        <dbReference type="SAM" id="SignalP"/>
    </source>
</evidence>
<comment type="caution">
    <text evidence="2">The sequence shown here is derived from an EMBL/GenBank/DDBJ whole genome shotgun (WGS) entry which is preliminary data.</text>
</comment>
<proteinExistence type="predicted"/>
<evidence type="ECO:0000313" key="2">
    <source>
        <dbReference type="EMBL" id="KAK7472235.1"/>
    </source>
</evidence>